<dbReference type="GO" id="GO:0016042">
    <property type="term" value="P:lipid catabolic process"/>
    <property type="evidence" value="ECO:0007669"/>
    <property type="project" value="UniProtKB-KW"/>
</dbReference>
<dbReference type="UniPathway" id="UPA00945">
    <property type="reaction ID" value="UER00908"/>
</dbReference>
<dbReference type="Pfam" id="PF18140">
    <property type="entry name" value="PCC_BT"/>
    <property type="match status" value="1"/>
</dbReference>
<evidence type="ECO:0000256" key="2">
    <source>
        <dbReference type="ARBA" id="ARBA00013050"/>
    </source>
</evidence>
<dbReference type="Pfam" id="PF00364">
    <property type="entry name" value="Biotin_lipoyl"/>
    <property type="match status" value="1"/>
</dbReference>
<dbReference type="PANTHER" id="PTHR45266">
    <property type="entry name" value="OXALOACETATE DECARBOXYLASE ALPHA CHAIN"/>
    <property type="match status" value="1"/>
</dbReference>
<evidence type="ECO:0000256" key="3">
    <source>
        <dbReference type="ARBA" id="ARBA00022842"/>
    </source>
</evidence>
<dbReference type="Gene3D" id="3.30.700.30">
    <property type="match status" value="1"/>
</dbReference>
<keyword evidence="5" id="KW-0464">Manganese</keyword>
<name>A0A7X7LY26_9RHOO</name>
<organism evidence="9 10">
    <name type="scientific">Thauera phenolivorans</name>
    <dbReference type="NCBI Taxonomy" id="1792543"/>
    <lineage>
        <taxon>Bacteria</taxon>
        <taxon>Pseudomonadati</taxon>
        <taxon>Pseudomonadota</taxon>
        <taxon>Betaproteobacteria</taxon>
        <taxon>Rhodocyclales</taxon>
        <taxon>Zoogloeaceae</taxon>
        <taxon>Thauera</taxon>
    </lineage>
</organism>
<dbReference type="InterPro" id="IPR001882">
    <property type="entry name" value="Biotin_BS"/>
</dbReference>
<dbReference type="InterPro" id="IPR011053">
    <property type="entry name" value="Single_hybrid_motif"/>
</dbReference>
<feature type="non-terminal residue" evidence="9">
    <location>
        <position position="1"/>
    </location>
</feature>
<comment type="caution">
    <text evidence="9">The sequence shown here is derived from an EMBL/GenBank/DDBJ whole genome shotgun (WGS) entry which is preliminary data.</text>
</comment>
<dbReference type="Gene3D" id="2.40.50.100">
    <property type="match status" value="1"/>
</dbReference>
<dbReference type="InterPro" id="IPR041265">
    <property type="entry name" value="PCC_BT"/>
</dbReference>
<evidence type="ECO:0000259" key="8">
    <source>
        <dbReference type="PROSITE" id="PS50968"/>
    </source>
</evidence>
<dbReference type="AlphaFoldDB" id="A0A7X7LY26"/>
<dbReference type="Proteomes" id="UP000536534">
    <property type="component" value="Unassembled WGS sequence"/>
</dbReference>
<dbReference type="CDD" id="cd06850">
    <property type="entry name" value="biotinyl_domain"/>
    <property type="match status" value="1"/>
</dbReference>
<dbReference type="SUPFAM" id="SSF51230">
    <property type="entry name" value="Single hybrid motif"/>
    <property type="match status" value="1"/>
</dbReference>
<dbReference type="PANTHER" id="PTHR45266:SF3">
    <property type="entry name" value="OXALOACETATE DECARBOXYLASE ALPHA CHAIN"/>
    <property type="match status" value="1"/>
</dbReference>
<evidence type="ECO:0000313" key="9">
    <source>
        <dbReference type="EMBL" id="NLF54996.1"/>
    </source>
</evidence>
<evidence type="ECO:0000256" key="1">
    <source>
        <dbReference type="ARBA" id="ARBA00005060"/>
    </source>
</evidence>
<gene>
    <name evidence="9" type="ORF">GX576_11490</name>
</gene>
<evidence type="ECO:0000256" key="6">
    <source>
        <dbReference type="ARBA" id="ARBA00023267"/>
    </source>
</evidence>
<sequence length="153" mass="16955">VEKVDGGMVMRSEDKAYCILSEWRFGDLVFEGTVNGEKVCLQLERRGLRYRISHFGLQVEPVVMTKRAAHLLSLMPEKLPPDLSKFLLSPMPGLLREIAVAEGQEVKAGEKLAVIEAMKMENVLKADNDGKVKKIVASPGASLSVDEVIIEFE</sequence>
<accession>A0A7X7LY26</accession>
<keyword evidence="4" id="KW-0443">Lipid metabolism</keyword>
<dbReference type="PROSITE" id="PS50968">
    <property type="entry name" value="BIOTINYL_LIPOYL"/>
    <property type="match status" value="1"/>
</dbReference>
<keyword evidence="4" id="KW-0442">Lipid degradation</keyword>
<comment type="catalytic activity">
    <reaction evidence="7">
        <text>propanoyl-CoA + hydrogencarbonate + ATP = (S)-methylmalonyl-CoA + ADP + phosphate + H(+)</text>
        <dbReference type="Rhea" id="RHEA:23720"/>
        <dbReference type="ChEBI" id="CHEBI:15378"/>
        <dbReference type="ChEBI" id="CHEBI:17544"/>
        <dbReference type="ChEBI" id="CHEBI:30616"/>
        <dbReference type="ChEBI" id="CHEBI:43474"/>
        <dbReference type="ChEBI" id="CHEBI:57327"/>
        <dbReference type="ChEBI" id="CHEBI:57392"/>
        <dbReference type="ChEBI" id="CHEBI:456216"/>
        <dbReference type="EC" id="6.4.1.3"/>
    </reaction>
    <physiologicalReaction direction="left-to-right" evidence="7">
        <dbReference type="Rhea" id="RHEA:23721"/>
    </physiologicalReaction>
</comment>
<protein>
    <recommendedName>
        <fullName evidence="2">propionyl-CoA carboxylase</fullName>
        <ecNumber evidence="2">6.4.1.3</ecNumber>
    </recommendedName>
</protein>
<dbReference type="InterPro" id="IPR050709">
    <property type="entry name" value="Biotin_Carboxyl_Carrier/Decarb"/>
</dbReference>
<comment type="pathway">
    <text evidence="1">Metabolic intermediate metabolism; propanoyl-CoA degradation; succinyl-CoA from propanoyl-CoA: step 1/3.</text>
</comment>
<feature type="domain" description="Lipoyl-binding" evidence="8">
    <location>
        <begin position="74"/>
        <end position="153"/>
    </location>
</feature>
<dbReference type="GO" id="GO:0004658">
    <property type="term" value="F:propionyl-CoA carboxylase activity"/>
    <property type="evidence" value="ECO:0007669"/>
    <property type="project" value="UniProtKB-EC"/>
</dbReference>
<keyword evidence="3" id="KW-0460">Magnesium</keyword>
<dbReference type="FunFam" id="2.40.50.100:FF:000003">
    <property type="entry name" value="Acetyl-CoA carboxylase biotin carboxyl carrier protein"/>
    <property type="match status" value="1"/>
</dbReference>
<evidence type="ECO:0000313" key="10">
    <source>
        <dbReference type="Proteomes" id="UP000536534"/>
    </source>
</evidence>
<dbReference type="EC" id="6.4.1.3" evidence="2"/>
<dbReference type="EMBL" id="JAAYYV010000309">
    <property type="protein sequence ID" value="NLF54996.1"/>
    <property type="molecule type" value="Genomic_DNA"/>
</dbReference>
<dbReference type="PROSITE" id="PS00188">
    <property type="entry name" value="BIOTIN"/>
    <property type="match status" value="1"/>
</dbReference>
<reference evidence="9 10" key="1">
    <citation type="journal article" date="2020" name="Biotechnol. Biofuels">
        <title>New insights from the biogas microbiome by comprehensive genome-resolved metagenomics of nearly 1600 species originating from multiple anaerobic digesters.</title>
        <authorList>
            <person name="Campanaro S."/>
            <person name="Treu L."/>
            <person name="Rodriguez-R L.M."/>
            <person name="Kovalovszki A."/>
            <person name="Ziels R.M."/>
            <person name="Maus I."/>
            <person name="Zhu X."/>
            <person name="Kougias P.G."/>
            <person name="Basile A."/>
            <person name="Luo G."/>
            <person name="Schluter A."/>
            <person name="Konstantinidis K.T."/>
            <person name="Angelidaki I."/>
        </authorList>
    </citation>
    <scope>NUCLEOTIDE SEQUENCE [LARGE SCALE GENOMIC DNA]</scope>
    <source>
        <strain evidence="9">AS06rmzACSIP_256</strain>
    </source>
</reference>
<evidence type="ECO:0000256" key="7">
    <source>
        <dbReference type="ARBA" id="ARBA00049495"/>
    </source>
</evidence>
<evidence type="ECO:0000256" key="4">
    <source>
        <dbReference type="ARBA" id="ARBA00022963"/>
    </source>
</evidence>
<keyword evidence="6" id="KW-0092">Biotin</keyword>
<proteinExistence type="predicted"/>
<evidence type="ECO:0000256" key="5">
    <source>
        <dbReference type="ARBA" id="ARBA00023211"/>
    </source>
</evidence>
<dbReference type="InterPro" id="IPR000089">
    <property type="entry name" value="Biotin_lipoyl"/>
</dbReference>